<proteinExistence type="predicted"/>
<keyword evidence="3" id="KW-1185">Reference proteome</keyword>
<dbReference type="InterPro" id="IPR008979">
    <property type="entry name" value="Galactose-bd-like_sf"/>
</dbReference>
<reference evidence="2 3" key="1">
    <citation type="submission" date="2021-12" db="EMBL/GenBank/DDBJ databases">
        <title>Genome sequencing of bacteria with rrn-lacking chromosome and rrn-plasmid.</title>
        <authorList>
            <person name="Anda M."/>
            <person name="Iwasaki W."/>
        </authorList>
    </citation>
    <scope>NUCLEOTIDE SEQUENCE [LARGE SCALE GENOMIC DNA]</scope>
    <source>
        <strain evidence="2 3">DSM 100852</strain>
    </source>
</reference>
<dbReference type="Proteomes" id="UP001348817">
    <property type="component" value="Chromosome"/>
</dbReference>
<accession>A0AAU9CLN1</accession>
<gene>
    <name evidence="2" type="ORF">FUAX_23480</name>
</gene>
<dbReference type="AlphaFoldDB" id="A0AAU9CLN1"/>
<evidence type="ECO:0000313" key="2">
    <source>
        <dbReference type="EMBL" id="BDD09916.1"/>
    </source>
</evidence>
<dbReference type="EMBL" id="AP025314">
    <property type="protein sequence ID" value="BDD09916.1"/>
    <property type="molecule type" value="Genomic_DNA"/>
</dbReference>
<feature type="domain" description="F5/8 type C" evidence="1">
    <location>
        <begin position="485"/>
        <end position="646"/>
    </location>
</feature>
<evidence type="ECO:0000259" key="1">
    <source>
        <dbReference type="PROSITE" id="PS50022"/>
    </source>
</evidence>
<dbReference type="SUPFAM" id="SSF49785">
    <property type="entry name" value="Galactose-binding domain-like"/>
    <property type="match status" value="1"/>
</dbReference>
<organism evidence="2 3">
    <name type="scientific">Fulvitalea axinellae</name>
    <dbReference type="NCBI Taxonomy" id="1182444"/>
    <lineage>
        <taxon>Bacteria</taxon>
        <taxon>Pseudomonadati</taxon>
        <taxon>Bacteroidota</taxon>
        <taxon>Cytophagia</taxon>
        <taxon>Cytophagales</taxon>
        <taxon>Persicobacteraceae</taxon>
        <taxon>Fulvitalea</taxon>
    </lineage>
</organism>
<dbReference type="PROSITE" id="PS50022">
    <property type="entry name" value="FA58C_3"/>
    <property type="match status" value="1"/>
</dbReference>
<dbReference type="Gene3D" id="2.60.120.260">
    <property type="entry name" value="Galactose-binding domain-like"/>
    <property type="match status" value="1"/>
</dbReference>
<dbReference type="InterPro" id="IPR000421">
    <property type="entry name" value="FA58C"/>
</dbReference>
<sequence length="649" mass="73405">MKIRTLLLSSLMLAGGLFSCDQEKDIYSAKPEVVEESNPVHVLNDMSQYWTPALDSEGDTGFASLLDFGKHQYLTQSLAGPNRLEPFVTSVSVLNVFVNMNEGRQYQPDDIDVYNKALNGGGALAIFAMGEGSDALSHANGLASEYGFSFVKADLAGATDSGLKVFGKGFTLNLENPSDWTVTERKGELPVIAVRQVGEGFVMASGADIFGNMEDNPNGDFYRKAIVELSKNKKGFMSSQKVKSSIAREFSLEAPNSVFRTNRFLKDESEQVRDLYDVVLTELEALMTVSKGVDGNVNINMLQTSKPGWVNGSDMYVGALYGGFPSEVDAMRMHLAEMIHSVWTLPKTEPFADDVFSKYIAYKVSEKLGDAEAISKMEEIMEKARADKRYREFDPVSMTDEEVSAYPEYLRLGKFFFMMDSVQKAYPDIDLIGQYYSEKRSKLPSFDSFVYTPHDFMWFLGEITGDENFLKNLRTNTGYSFDKEEIRNPFAYNRVILPTLGWKVTADATAAHNSYKPENLIDGNKGTAWHSEWKSPQPPFPHDLIINMKQAHKIMGFRFLPWQHGGYRDIATDIDFYVSLDGKDWGEPIAKYTHGHFYDNDWQEVFVDRFVSAQYIKIQINKVYRAKYNDPNHNQSNMQEFEVYTEGKD</sequence>
<dbReference type="RefSeq" id="WP_338391500.1">
    <property type="nucleotide sequence ID" value="NZ_AP025314.1"/>
</dbReference>
<dbReference type="KEGG" id="fax:FUAX_23480"/>
<evidence type="ECO:0000313" key="3">
    <source>
        <dbReference type="Proteomes" id="UP001348817"/>
    </source>
</evidence>
<name>A0AAU9CLN1_9BACT</name>
<dbReference type="Pfam" id="PF00754">
    <property type="entry name" value="F5_F8_type_C"/>
    <property type="match status" value="1"/>
</dbReference>
<protein>
    <recommendedName>
        <fullName evidence="1">F5/8 type C domain-containing protein</fullName>
    </recommendedName>
</protein>
<dbReference type="PROSITE" id="PS51257">
    <property type="entry name" value="PROKAR_LIPOPROTEIN"/>
    <property type="match status" value="1"/>
</dbReference>